<feature type="region of interest" description="Disordered" evidence="1">
    <location>
        <begin position="73"/>
        <end position="101"/>
    </location>
</feature>
<organism evidence="2 3">
    <name type="scientific">Trichoderma lentiforme</name>
    <dbReference type="NCBI Taxonomy" id="1567552"/>
    <lineage>
        <taxon>Eukaryota</taxon>
        <taxon>Fungi</taxon>
        <taxon>Dikarya</taxon>
        <taxon>Ascomycota</taxon>
        <taxon>Pezizomycotina</taxon>
        <taxon>Sordariomycetes</taxon>
        <taxon>Hypocreomycetidae</taxon>
        <taxon>Hypocreales</taxon>
        <taxon>Hypocreaceae</taxon>
        <taxon>Trichoderma</taxon>
    </lineage>
</organism>
<name>A0A9P4XQ70_9HYPO</name>
<reference evidence="2 3" key="1">
    <citation type="submission" date="2018-06" db="EMBL/GenBank/DDBJ databases">
        <title>Genome analysis of cellulolytic fungus Trichoderma lentiforme CFAM-422.</title>
        <authorList>
            <person name="Steindorff A.S."/>
            <person name="Formighieri E.F."/>
            <person name="Midorikawa G.E.O."/>
            <person name="Tamietti M.S."/>
            <person name="Ramos E.Z."/>
            <person name="Silva A.S."/>
            <person name="Bon E.P.S."/>
            <person name="Mendes T.D."/>
            <person name="Damaso M.C.T."/>
            <person name="Favaro L.C.L."/>
        </authorList>
    </citation>
    <scope>NUCLEOTIDE SEQUENCE [LARGE SCALE GENOMIC DNA]</scope>
    <source>
        <strain evidence="2 3">CFAM-422</strain>
    </source>
</reference>
<accession>A0A9P4XQ70</accession>
<evidence type="ECO:0000313" key="3">
    <source>
        <dbReference type="Proteomes" id="UP000801864"/>
    </source>
</evidence>
<evidence type="ECO:0000256" key="1">
    <source>
        <dbReference type="SAM" id="MobiDB-lite"/>
    </source>
</evidence>
<sequence>MEQSNALRLALNMLEDTENPRLDEVAIGRAVSFRVVLSWMARLCNAYLGSEVLLECTSRSAWSLSLDAARMSHPPDARSHQQGRRAGGELEAMSHPTSPSWLQHPARADLSLPSVEGLTPPWSTSVSRGANLSILSLPCVRSGSWLQSLQSTSFFFSWASGC</sequence>
<proteinExistence type="predicted"/>
<dbReference type="AlphaFoldDB" id="A0A9P4XQ70"/>
<protein>
    <submittedName>
        <fullName evidence="2">Uncharacterized protein</fullName>
    </submittedName>
</protein>
<gene>
    <name evidence="2" type="ORF">CFAM422_001164</name>
</gene>
<dbReference type="Proteomes" id="UP000801864">
    <property type="component" value="Unassembled WGS sequence"/>
</dbReference>
<comment type="caution">
    <text evidence="2">The sequence shown here is derived from an EMBL/GenBank/DDBJ whole genome shotgun (WGS) entry which is preliminary data.</text>
</comment>
<keyword evidence="3" id="KW-1185">Reference proteome</keyword>
<dbReference type="EMBL" id="QLNT01000002">
    <property type="protein sequence ID" value="KAF3076539.1"/>
    <property type="molecule type" value="Genomic_DNA"/>
</dbReference>
<evidence type="ECO:0000313" key="2">
    <source>
        <dbReference type="EMBL" id="KAF3076539.1"/>
    </source>
</evidence>